<keyword evidence="4" id="KW-1185">Reference proteome</keyword>
<dbReference type="InterPro" id="IPR036938">
    <property type="entry name" value="PAP2/HPO_sf"/>
</dbReference>
<keyword evidence="1" id="KW-0472">Membrane</keyword>
<evidence type="ECO:0000313" key="3">
    <source>
        <dbReference type="EMBL" id="MFC7331266.1"/>
    </source>
</evidence>
<dbReference type="CDD" id="cd03392">
    <property type="entry name" value="PAP2_like_2"/>
    <property type="match status" value="1"/>
</dbReference>
<protein>
    <submittedName>
        <fullName evidence="3">Phosphatase PAP2 family protein</fullName>
    </submittedName>
</protein>
<dbReference type="PANTHER" id="PTHR14969">
    <property type="entry name" value="SPHINGOSINE-1-PHOSPHATE PHOSPHOHYDROLASE"/>
    <property type="match status" value="1"/>
</dbReference>
<feature type="transmembrane region" description="Helical" evidence="1">
    <location>
        <begin position="75"/>
        <end position="92"/>
    </location>
</feature>
<proteinExistence type="predicted"/>
<comment type="caution">
    <text evidence="3">The sequence shown here is derived from an EMBL/GenBank/DDBJ whole genome shotgun (WGS) entry which is preliminary data.</text>
</comment>
<feature type="transmembrane region" description="Helical" evidence="1">
    <location>
        <begin position="162"/>
        <end position="183"/>
    </location>
</feature>
<feature type="transmembrane region" description="Helical" evidence="1">
    <location>
        <begin position="97"/>
        <end position="116"/>
    </location>
</feature>
<evidence type="ECO:0000256" key="1">
    <source>
        <dbReference type="SAM" id="Phobius"/>
    </source>
</evidence>
<dbReference type="SMART" id="SM00014">
    <property type="entry name" value="acidPPc"/>
    <property type="match status" value="1"/>
</dbReference>
<organism evidence="3 4">
    <name type="scientific">Marinactinospora rubrisoli</name>
    <dbReference type="NCBI Taxonomy" id="2715399"/>
    <lineage>
        <taxon>Bacteria</taxon>
        <taxon>Bacillati</taxon>
        <taxon>Actinomycetota</taxon>
        <taxon>Actinomycetes</taxon>
        <taxon>Streptosporangiales</taxon>
        <taxon>Nocardiopsidaceae</taxon>
        <taxon>Marinactinospora</taxon>
    </lineage>
</organism>
<dbReference type="RefSeq" id="WP_379874000.1">
    <property type="nucleotide sequence ID" value="NZ_JBHTBH010000018.1"/>
</dbReference>
<keyword evidence="1" id="KW-1133">Transmembrane helix</keyword>
<dbReference type="Pfam" id="PF01569">
    <property type="entry name" value="PAP2"/>
    <property type="match status" value="1"/>
</dbReference>
<reference evidence="4" key="1">
    <citation type="journal article" date="2019" name="Int. J. Syst. Evol. Microbiol.">
        <title>The Global Catalogue of Microorganisms (GCM) 10K type strain sequencing project: providing services to taxonomists for standard genome sequencing and annotation.</title>
        <authorList>
            <consortium name="The Broad Institute Genomics Platform"/>
            <consortium name="The Broad Institute Genome Sequencing Center for Infectious Disease"/>
            <person name="Wu L."/>
            <person name="Ma J."/>
        </authorList>
    </citation>
    <scope>NUCLEOTIDE SEQUENCE [LARGE SCALE GENOMIC DNA]</scope>
    <source>
        <strain evidence="4">CGMCC 4.7382</strain>
    </source>
</reference>
<evidence type="ECO:0000313" key="4">
    <source>
        <dbReference type="Proteomes" id="UP001596540"/>
    </source>
</evidence>
<accession>A0ABW2KPR4</accession>
<evidence type="ECO:0000259" key="2">
    <source>
        <dbReference type="SMART" id="SM00014"/>
    </source>
</evidence>
<dbReference type="EMBL" id="JBHTBH010000018">
    <property type="protein sequence ID" value="MFC7331266.1"/>
    <property type="molecule type" value="Genomic_DNA"/>
</dbReference>
<feature type="transmembrane region" description="Helical" evidence="1">
    <location>
        <begin position="17"/>
        <end position="38"/>
    </location>
</feature>
<name>A0ABW2KPR4_9ACTN</name>
<dbReference type="PANTHER" id="PTHR14969:SF13">
    <property type="entry name" value="AT30094P"/>
    <property type="match status" value="1"/>
</dbReference>
<feature type="transmembrane region" description="Helical" evidence="1">
    <location>
        <begin position="136"/>
        <end position="155"/>
    </location>
</feature>
<dbReference type="Gene3D" id="1.20.144.10">
    <property type="entry name" value="Phosphatidic acid phosphatase type 2/haloperoxidase"/>
    <property type="match status" value="1"/>
</dbReference>
<sequence>MANEQTAEPAVTGPRPIIAGAVALAAFAVLAAAFVAGAGLPAYQAVDTAVTAEALTTRTAALTPIALLLHHVGEWPGTGVLVAAVAVPLLAARRWSAALLVAGSWLVTSAVLVPLLKDVFDRVRPAEQLVPMDSPAFPSGHAAFAAVLGMALVAVVPRHRGWVLAGALVWTALMAWSRIYLGVHWLSDTVAGALLGWGVGLLAWGIVDRRGTRGGGTGPGEPPAGRPGGR</sequence>
<feature type="transmembrane region" description="Helical" evidence="1">
    <location>
        <begin position="189"/>
        <end position="207"/>
    </location>
</feature>
<dbReference type="InterPro" id="IPR000326">
    <property type="entry name" value="PAP2/HPO"/>
</dbReference>
<feature type="domain" description="Phosphatidic acid phosphatase type 2/haloperoxidase" evidence="2">
    <location>
        <begin position="97"/>
        <end position="204"/>
    </location>
</feature>
<keyword evidence="1" id="KW-0812">Transmembrane</keyword>
<dbReference type="Proteomes" id="UP001596540">
    <property type="component" value="Unassembled WGS sequence"/>
</dbReference>
<dbReference type="SUPFAM" id="SSF48317">
    <property type="entry name" value="Acid phosphatase/Vanadium-dependent haloperoxidase"/>
    <property type="match status" value="1"/>
</dbReference>
<gene>
    <name evidence="3" type="ORF">ACFQRF_26345</name>
</gene>